<dbReference type="STRING" id="1300344.I598_3256"/>
<evidence type="ECO:0000256" key="4">
    <source>
        <dbReference type="PROSITE-ProRule" id="PRU00335"/>
    </source>
</evidence>
<dbReference type="EMBL" id="CP014209">
    <property type="protein sequence ID" value="ANC32765.1"/>
    <property type="molecule type" value="Genomic_DNA"/>
</dbReference>
<protein>
    <submittedName>
        <fullName evidence="6">Bacterial regulatory protein, tetR family</fullName>
    </submittedName>
</protein>
<keyword evidence="7" id="KW-1185">Reference proteome</keyword>
<proteinExistence type="predicted"/>
<dbReference type="KEGG" id="ido:I598_3256"/>
<keyword evidence="1" id="KW-0805">Transcription regulation</keyword>
<dbReference type="PROSITE" id="PS50977">
    <property type="entry name" value="HTH_TETR_2"/>
    <property type="match status" value="1"/>
</dbReference>
<accession>A0A161I3M7</accession>
<dbReference type="Gene3D" id="1.10.357.10">
    <property type="entry name" value="Tetracycline Repressor, domain 2"/>
    <property type="match status" value="1"/>
</dbReference>
<evidence type="ECO:0000313" key="7">
    <source>
        <dbReference type="Proteomes" id="UP000076794"/>
    </source>
</evidence>
<dbReference type="Pfam" id="PF16859">
    <property type="entry name" value="TetR_C_11"/>
    <property type="match status" value="1"/>
</dbReference>
<evidence type="ECO:0000259" key="5">
    <source>
        <dbReference type="PROSITE" id="PS50977"/>
    </source>
</evidence>
<dbReference type="PRINTS" id="PR00455">
    <property type="entry name" value="HTHTETR"/>
</dbReference>
<dbReference type="GO" id="GO:0000976">
    <property type="term" value="F:transcription cis-regulatory region binding"/>
    <property type="evidence" value="ECO:0007669"/>
    <property type="project" value="TreeGrafter"/>
</dbReference>
<dbReference type="PANTHER" id="PTHR30055:SF148">
    <property type="entry name" value="TETR-FAMILY TRANSCRIPTIONAL REGULATOR"/>
    <property type="match status" value="1"/>
</dbReference>
<dbReference type="InterPro" id="IPR009057">
    <property type="entry name" value="Homeodomain-like_sf"/>
</dbReference>
<organism evidence="6 7">
    <name type="scientific">Isoptericola dokdonensis DS-3</name>
    <dbReference type="NCBI Taxonomy" id="1300344"/>
    <lineage>
        <taxon>Bacteria</taxon>
        <taxon>Bacillati</taxon>
        <taxon>Actinomycetota</taxon>
        <taxon>Actinomycetes</taxon>
        <taxon>Micrococcales</taxon>
        <taxon>Promicromonosporaceae</taxon>
        <taxon>Isoptericola</taxon>
    </lineage>
</organism>
<name>A0A161I3M7_9MICO</name>
<dbReference type="PANTHER" id="PTHR30055">
    <property type="entry name" value="HTH-TYPE TRANSCRIPTIONAL REGULATOR RUTR"/>
    <property type="match status" value="1"/>
</dbReference>
<dbReference type="Pfam" id="PF00440">
    <property type="entry name" value="TetR_N"/>
    <property type="match status" value="1"/>
</dbReference>
<feature type="DNA-binding region" description="H-T-H motif" evidence="4">
    <location>
        <begin position="41"/>
        <end position="60"/>
    </location>
</feature>
<dbReference type="AlphaFoldDB" id="A0A161I3M7"/>
<dbReference type="PATRIC" id="fig|1300344.3.peg.3276"/>
<feature type="domain" description="HTH tetR-type" evidence="5">
    <location>
        <begin position="18"/>
        <end position="78"/>
    </location>
</feature>
<dbReference type="Proteomes" id="UP000076794">
    <property type="component" value="Chromosome"/>
</dbReference>
<dbReference type="SUPFAM" id="SSF46689">
    <property type="entry name" value="Homeodomain-like"/>
    <property type="match status" value="1"/>
</dbReference>
<dbReference type="InterPro" id="IPR050109">
    <property type="entry name" value="HTH-type_TetR-like_transc_reg"/>
</dbReference>
<gene>
    <name evidence="6" type="ORF">I598_3256</name>
</gene>
<evidence type="ECO:0000256" key="3">
    <source>
        <dbReference type="ARBA" id="ARBA00023163"/>
    </source>
</evidence>
<evidence type="ECO:0000313" key="6">
    <source>
        <dbReference type="EMBL" id="ANC32765.1"/>
    </source>
</evidence>
<reference evidence="6 7" key="1">
    <citation type="submission" date="2016-01" db="EMBL/GenBank/DDBJ databases">
        <title>Complete genome sequence of a soil Actinobacterium, Isoptericola dokdonensis DS-3.</title>
        <authorList>
            <person name="Kwon S.-K."/>
            <person name="Kim J.F."/>
        </authorList>
    </citation>
    <scope>NUCLEOTIDE SEQUENCE [LARGE SCALE GENOMIC DNA]</scope>
    <source>
        <strain evidence="6 7">DS-3</strain>
    </source>
</reference>
<dbReference type="OrthoDB" id="9796019at2"/>
<keyword evidence="2 4" id="KW-0238">DNA-binding</keyword>
<dbReference type="GO" id="GO:0003700">
    <property type="term" value="F:DNA-binding transcription factor activity"/>
    <property type="evidence" value="ECO:0007669"/>
    <property type="project" value="TreeGrafter"/>
</dbReference>
<dbReference type="InterPro" id="IPR001647">
    <property type="entry name" value="HTH_TetR"/>
</dbReference>
<sequence>MSTGGAGEPSRTGRPRDETIDAAVLTAALDALAADGYGGLSLVAVARAAGTSKPALYRRWPTKQRLVLAALEHQVQAVEPPDTSCTMCDLAECLGLFVTAFEAMPPGVLAPLLADGQDGEDLREEFMTRLFDPPRDAVRLTLARARDRGDLRLDVDLGLTVDLLASFVCYRAMFGHAPTTPREIEAAVETILQGIAADYPALLARAQGEPVEVGPHELHAAHAPTR</sequence>
<keyword evidence="3" id="KW-0804">Transcription</keyword>
<evidence type="ECO:0000256" key="1">
    <source>
        <dbReference type="ARBA" id="ARBA00023015"/>
    </source>
</evidence>
<dbReference type="Gene3D" id="1.10.10.60">
    <property type="entry name" value="Homeodomain-like"/>
    <property type="match status" value="1"/>
</dbReference>
<dbReference type="SUPFAM" id="SSF48498">
    <property type="entry name" value="Tetracyclin repressor-like, C-terminal domain"/>
    <property type="match status" value="1"/>
</dbReference>
<dbReference type="InterPro" id="IPR011075">
    <property type="entry name" value="TetR_C"/>
</dbReference>
<dbReference type="InterPro" id="IPR036271">
    <property type="entry name" value="Tet_transcr_reg_TetR-rel_C_sf"/>
</dbReference>
<evidence type="ECO:0000256" key="2">
    <source>
        <dbReference type="ARBA" id="ARBA00023125"/>
    </source>
</evidence>